<evidence type="ECO:0000256" key="9">
    <source>
        <dbReference type="SAM" id="MobiDB-lite"/>
    </source>
</evidence>
<dbReference type="Gene3D" id="4.10.280.50">
    <property type="match status" value="1"/>
</dbReference>
<dbReference type="PANTHER" id="PTHR43321:SF3">
    <property type="entry name" value="GLUTAMATE DECARBOXYLASE"/>
    <property type="match status" value="1"/>
</dbReference>
<dbReference type="FunFam" id="3.40.640.10:FF:000017">
    <property type="entry name" value="Glutamate decarboxylase"/>
    <property type="match status" value="1"/>
</dbReference>
<dbReference type="GO" id="GO:0030170">
    <property type="term" value="F:pyridoxal phosphate binding"/>
    <property type="evidence" value="ECO:0007669"/>
    <property type="project" value="InterPro"/>
</dbReference>
<dbReference type="GO" id="GO:0006538">
    <property type="term" value="P:L-glutamate catabolic process"/>
    <property type="evidence" value="ECO:0007669"/>
    <property type="project" value="TreeGrafter"/>
</dbReference>
<sequence>MVLSKHLNAESLIKAARDHPSRKHVQSSNGHQIVHPYGARYGTEPIPKYKLPRKGTDAEATYQLVHDELTLDGTPALNLASFVHTWMPKQADQLMMENISKNLIDQDEYPMTQVIHTRCVSILADLWHAPSAHSAIGTATTGSSEAIQLGGLAMKRLWQEKRKAAGKSIHEPGPNIVMGANAQVALEKFARYFDVEARLVPISEESHYRLDPKKAMQYVDENTIGVYVILGSTYTGHYEPVEEMAALLDEYEKKTGISVPIHVDGASGGFIAPFATPNLKWDFRIPRVVSINTSGHKFGLSYVGVGWVVWRSKELLPKDLIFELHYLGSVEYSFSLNFSRPAHPIIAQYFNFVHLGYEGYKAVALDDLRHSQAEGESPQLCVAECRDVRRGDVENYRPGLPVVSFRFSDAFKAQNPDVQQVWVQTLLRAKGWIVPNYELAPDLEDVQILRVVVRESVSAVMIDRLLADIIEVTENLAKTDSPMHALNTLQQRKTVEGHHGKLEEGSGSKSSGTQLSYNAVQKETIERPRPYNLARTSEAPSQGCQHRPNANDIMSLAVKSFRHGLGARGRPAGLATLARARFSTAQALRADIDASPLQPGKQKSKTGTLPPYGPVGVAAALEALPDQ</sequence>
<accession>A0A4Y9XZY2</accession>
<dbReference type="InterPro" id="IPR015421">
    <property type="entry name" value="PyrdxlP-dep_Trfase_major"/>
</dbReference>
<comment type="caution">
    <text evidence="10">The sequence shown here is derived from an EMBL/GenBank/DDBJ whole genome shotgun (WGS) entry which is preliminary data.</text>
</comment>
<dbReference type="InterPro" id="IPR002129">
    <property type="entry name" value="PyrdxlP-dep_de-COase"/>
</dbReference>
<evidence type="ECO:0000256" key="2">
    <source>
        <dbReference type="ARBA" id="ARBA00009533"/>
    </source>
</evidence>
<evidence type="ECO:0000256" key="1">
    <source>
        <dbReference type="ARBA" id="ARBA00001933"/>
    </source>
</evidence>
<dbReference type="PANTHER" id="PTHR43321">
    <property type="entry name" value="GLUTAMATE DECARBOXYLASE"/>
    <property type="match status" value="1"/>
</dbReference>
<comment type="catalytic activity">
    <reaction evidence="6 8">
        <text>L-glutamate + H(+) = 4-aminobutanoate + CO2</text>
        <dbReference type="Rhea" id="RHEA:17785"/>
        <dbReference type="ChEBI" id="CHEBI:15378"/>
        <dbReference type="ChEBI" id="CHEBI:16526"/>
        <dbReference type="ChEBI" id="CHEBI:29985"/>
        <dbReference type="ChEBI" id="CHEBI:59888"/>
        <dbReference type="EC" id="4.1.1.15"/>
    </reaction>
</comment>
<protein>
    <recommendedName>
        <fullName evidence="3 8">Glutamate decarboxylase</fullName>
        <ecNumber evidence="3 8">4.1.1.15</ecNumber>
    </recommendedName>
</protein>
<gene>
    <name evidence="10" type="ORF">EVJ58_g8585</name>
</gene>
<organism evidence="10 11">
    <name type="scientific">Rhodofomes roseus</name>
    <dbReference type="NCBI Taxonomy" id="34475"/>
    <lineage>
        <taxon>Eukaryota</taxon>
        <taxon>Fungi</taxon>
        <taxon>Dikarya</taxon>
        <taxon>Basidiomycota</taxon>
        <taxon>Agaricomycotina</taxon>
        <taxon>Agaricomycetes</taxon>
        <taxon>Polyporales</taxon>
        <taxon>Rhodofomes</taxon>
    </lineage>
</organism>
<dbReference type="GO" id="GO:0005829">
    <property type="term" value="C:cytosol"/>
    <property type="evidence" value="ECO:0007669"/>
    <property type="project" value="TreeGrafter"/>
</dbReference>
<keyword evidence="5 8" id="KW-0456">Lyase</keyword>
<dbReference type="EC" id="4.1.1.15" evidence="3 8"/>
<feature type="compositionally biased region" description="Basic and acidic residues" evidence="9">
    <location>
        <begin position="494"/>
        <end position="506"/>
    </location>
</feature>
<dbReference type="Gene3D" id="3.90.1150.160">
    <property type="match status" value="1"/>
</dbReference>
<feature type="region of interest" description="Disordered" evidence="9">
    <location>
        <begin position="17"/>
        <end position="37"/>
    </location>
</feature>
<dbReference type="SUPFAM" id="SSF53383">
    <property type="entry name" value="PLP-dependent transferases"/>
    <property type="match status" value="1"/>
</dbReference>
<evidence type="ECO:0000256" key="5">
    <source>
        <dbReference type="ARBA" id="ARBA00023239"/>
    </source>
</evidence>
<evidence type="ECO:0000313" key="11">
    <source>
        <dbReference type="Proteomes" id="UP000298390"/>
    </source>
</evidence>
<feature type="non-terminal residue" evidence="10">
    <location>
        <position position="627"/>
    </location>
</feature>
<feature type="modified residue" description="N6-(pyridoxal phosphate)lysine" evidence="7">
    <location>
        <position position="297"/>
    </location>
</feature>
<keyword evidence="4 7" id="KW-0663">Pyridoxal phosphate</keyword>
<reference evidence="10 11" key="1">
    <citation type="submission" date="2019-01" db="EMBL/GenBank/DDBJ databases">
        <title>Genome sequencing of the rare red list fungi Fomitopsis rosea.</title>
        <authorList>
            <person name="Buettner E."/>
            <person name="Kellner H."/>
        </authorList>
    </citation>
    <scope>NUCLEOTIDE SEQUENCE [LARGE SCALE GENOMIC DNA]</scope>
    <source>
        <strain evidence="10 11">DSM 105464</strain>
    </source>
</reference>
<dbReference type="Gene3D" id="3.40.640.10">
    <property type="entry name" value="Type I PLP-dependent aspartate aminotransferase-like (Major domain)"/>
    <property type="match status" value="1"/>
</dbReference>
<dbReference type="GO" id="GO:0004351">
    <property type="term" value="F:glutamate decarboxylase activity"/>
    <property type="evidence" value="ECO:0007669"/>
    <property type="project" value="UniProtKB-EC"/>
</dbReference>
<dbReference type="Proteomes" id="UP000298390">
    <property type="component" value="Unassembled WGS sequence"/>
</dbReference>
<dbReference type="EMBL" id="SEKV01000648">
    <property type="protein sequence ID" value="TFY54897.1"/>
    <property type="molecule type" value="Genomic_DNA"/>
</dbReference>
<dbReference type="STRING" id="34475.A0A4Y9XZY2"/>
<dbReference type="InterPro" id="IPR015424">
    <property type="entry name" value="PyrdxlP-dep_Trfase"/>
</dbReference>
<evidence type="ECO:0000313" key="10">
    <source>
        <dbReference type="EMBL" id="TFY54897.1"/>
    </source>
</evidence>
<dbReference type="InterPro" id="IPR010107">
    <property type="entry name" value="Glutamate_decarboxylase"/>
</dbReference>
<comment type="cofactor">
    <cofactor evidence="1 7 8">
        <name>pyridoxal 5'-phosphate</name>
        <dbReference type="ChEBI" id="CHEBI:597326"/>
    </cofactor>
</comment>
<name>A0A4Y9XZY2_9APHY</name>
<comment type="similarity">
    <text evidence="2 8">Belongs to the group II decarboxylase family.</text>
</comment>
<dbReference type="FunFam" id="4.10.280.50:FF:000001">
    <property type="entry name" value="Glutamate decarboxylase"/>
    <property type="match status" value="1"/>
</dbReference>
<feature type="region of interest" description="Disordered" evidence="9">
    <location>
        <begin position="593"/>
        <end position="612"/>
    </location>
</feature>
<dbReference type="Pfam" id="PF00282">
    <property type="entry name" value="Pyridoxal_deC"/>
    <property type="match status" value="1"/>
</dbReference>
<keyword evidence="8" id="KW-0210">Decarboxylase</keyword>
<evidence type="ECO:0000256" key="8">
    <source>
        <dbReference type="RuleBase" id="RU361171"/>
    </source>
</evidence>
<feature type="region of interest" description="Disordered" evidence="9">
    <location>
        <begin position="494"/>
        <end position="515"/>
    </location>
</feature>
<dbReference type="AlphaFoldDB" id="A0A4Y9XZY2"/>
<dbReference type="NCBIfam" id="TIGR01788">
    <property type="entry name" value="Glu-decarb-GAD"/>
    <property type="match status" value="1"/>
</dbReference>
<evidence type="ECO:0000256" key="3">
    <source>
        <dbReference type="ARBA" id="ARBA00012421"/>
    </source>
</evidence>
<proteinExistence type="inferred from homology"/>
<evidence type="ECO:0000256" key="4">
    <source>
        <dbReference type="ARBA" id="ARBA00022898"/>
    </source>
</evidence>
<evidence type="ECO:0000256" key="6">
    <source>
        <dbReference type="ARBA" id="ARBA00048868"/>
    </source>
</evidence>
<evidence type="ECO:0000256" key="7">
    <source>
        <dbReference type="PIRSR" id="PIRSR602129-50"/>
    </source>
</evidence>